<keyword evidence="11" id="KW-0511">Multifunctional enzyme</keyword>
<comment type="similarity">
    <text evidence="1">Belongs to the FPG family.</text>
</comment>
<dbReference type="SUPFAM" id="SSF46946">
    <property type="entry name" value="S13-like H2TH domain"/>
    <property type="match status" value="1"/>
</dbReference>
<evidence type="ECO:0000259" key="14">
    <source>
        <dbReference type="PROSITE" id="PS51066"/>
    </source>
</evidence>
<dbReference type="AlphaFoldDB" id="A0A1Y1RRC3"/>
<evidence type="ECO:0000256" key="12">
    <source>
        <dbReference type="ARBA" id="ARBA00023295"/>
    </source>
</evidence>
<dbReference type="Pfam" id="PF06831">
    <property type="entry name" value="H2TH"/>
    <property type="match status" value="1"/>
</dbReference>
<dbReference type="SUPFAM" id="SSF81624">
    <property type="entry name" value="N-terminal domain of MutM-like DNA repair proteins"/>
    <property type="match status" value="1"/>
</dbReference>
<dbReference type="EMBL" id="LXWF01000009">
    <property type="protein sequence ID" value="ORC22571.1"/>
    <property type="molecule type" value="Genomic_DNA"/>
</dbReference>
<keyword evidence="10" id="KW-0456">Lyase</keyword>
<protein>
    <recommendedName>
        <fullName evidence="2">DNA-(apurinic or apyrimidinic site) lyase</fullName>
        <ecNumber evidence="2">4.2.99.18</ecNumber>
    </recommendedName>
</protein>
<dbReference type="RefSeq" id="WP_083090947.1">
    <property type="nucleotide sequence ID" value="NZ_LXWF01000009.1"/>
</dbReference>
<dbReference type="Pfam" id="PF01149">
    <property type="entry name" value="Fapy_DNA_glyco"/>
    <property type="match status" value="1"/>
</dbReference>
<dbReference type="EC" id="4.2.99.18" evidence="2"/>
<evidence type="ECO:0000256" key="2">
    <source>
        <dbReference type="ARBA" id="ARBA00012720"/>
    </source>
</evidence>
<evidence type="ECO:0000256" key="1">
    <source>
        <dbReference type="ARBA" id="ARBA00009409"/>
    </source>
</evidence>
<dbReference type="InterPro" id="IPR012319">
    <property type="entry name" value="FPG_cat"/>
</dbReference>
<dbReference type="InterPro" id="IPR015886">
    <property type="entry name" value="H2TH_FPG"/>
</dbReference>
<evidence type="ECO:0000256" key="9">
    <source>
        <dbReference type="ARBA" id="ARBA00023204"/>
    </source>
</evidence>
<evidence type="ECO:0000256" key="4">
    <source>
        <dbReference type="ARBA" id="ARBA00022763"/>
    </source>
</evidence>
<dbReference type="InterPro" id="IPR044090">
    <property type="entry name" value="Nei2_N"/>
</dbReference>
<dbReference type="SMART" id="SM01232">
    <property type="entry name" value="H2TH"/>
    <property type="match status" value="1"/>
</dbReference>
<evidence type="ECO:0000259" key="15">
    <source>
        <dbReference type="PROSITE" id="PS51068"/>
    </source>
</evidence>
<comment type="caution">
    <text evidence="16">The sequence shown here is derived from an EMBL/GenBank/DDBJ whole genome shotgun (WGS) entry which is preliminary data.</text>
</comment>
<feature type="domain" description="FPG-type" evidence="14">
    <location>
        <begin position="235"/>
        <end position="290"/>
    </location>
</feature>
<dbReference type="InterPro" id="IPR000214">
    <property type="entry name" value="Znf_DNA_glyclase/AP_lyase"/>
</dbReference>
<evidence type="ECO:0000313" key="17">
    <source>
        <dbReference type="Proteomes" id="UP000192359"/>
    </source>
</evidence>
<keyword evidence="6" id="KW-0378">Hydrolase</keyword>
<keyword evidence="4" id="KW-0227">DNA damage</keyword>
<evidence type="ECO:0000256" key="5">
    <source>
        <dbReference type="ARBA" id="ARBA00022771"/>
    </source>
</evidence>
<feature type="domain" description="Formamidopyrimidine-DNA glycosylase catalytic" evidence="15">
    <location>
        <begin position="2"/>
        <end position="146"/>
    </location>
</feature>
<dbReference type="GO" id="GO:0000703">
    <property type="term" value="F:oxidized pyrimidine nucleobase lesion DNA N-glycosylase activity"/>
    <property type="evidence" value="ECO:0007669"/>
    <property type="project" value="TreeGrafter"/>
</dbReference>
<evidence type="ECO:0000256" key="10">
    <source>
        <dbReference type="ARBA" id="ARBA00023239"/>
    </source>
</evidence>
<dbReference type="PROSITE" id="PS51068">
    <property type="entry name" value="FPG_CAT"/>
    <property type="match status" value="1"/>
</dbReference>
<evidence type="ECO:0000256" key="11">
    <source>
        <dbReference type="ARBA" id="ARBA00023268"/>
    </source>
</evidence>
<evidence type="ECO:0000256" key="6">
    <source>
        <dbReference type="ARBA" id="ARBA00022801"/>
    </source>
</evidence>
<dbReference type="GO" id="GO:0008270">
    <property type="term" value="F:zinc ion binding"/>
    <property type="evidence" value="ECO:0007669"/>
    <property type="project" value="UniProtKB-KW"/>
</dbReference>
<keyword evidence="3" id="KW-0479">Metal-binding</keyword>
<evidence type="ECO:0000256" key="13">
    <source>
        <dbReference type="PROSITE-ProRule" id="PRU00391"/>
    </source>
</evidence>
<dbReference type="InterPro" id="IPR010979">
    <property type="entry name" value="Ribosomal_uS13-like_H2TH"/>
</dbReference>
<keyword evidence="12" id="KW-0326">Glycosidase</keyword>
<dbReference type="OrthoDB" id="9800855at2"/>
<dbReference type="Proteomes" id="UP000192359">
    <property type="component" value="Unassembled WGS sequence"/>
</dbReference>
<keyword evidence="5 13" id="KW-0863">Zinc-finger</keyword>
<keyword evidence="8" id="KW-0238">DNA-binding</keyword>
<dbReference type="Gene3D" id="3.20.190.10">
    <property type="entry name" value="MutM-like, N-terminal"/>
    <property type="match status" value="1"/>
</dbReference>
<evidence type="ECO:0000256" key="3">
    <source>
        <dbReference type="ARBA" id="ARBA00022723"/>
    </source>
</evidence>
<reference evidence="16 17" key="1">
    <citation type="submission" date="2016-05" db="EMBL/GenBank/DDBJ databases">
        <title>Draft genome sequence of a porcine commensal Rothia nasimurium.</title>
        <authorList>
            <person name="Gaiser R.A."/>
            <person name="Van Baarlen P."/>
            <person name="Wells J.M."/>
        </authorList>
    </citation>
    <scope>NUCLEOTIDE SEQUENCE [LARGE SCALE GENOMIC DNA]</scope>
    <source>
        <strain evidence="16 17">PT-32</strain>
    </source>
</reference>
<dbReference type="GO" id="GO:0003684">
    <property type="term" value="F:damaged DNA binding"/>
    <property type="evidence" value="ECO:0007669"/>
    <property type="project" value="InterPro"/>
</dbReference>
<gene>
    <name evidence="16" type="ORF">A7979_10725</name>
</gene>
<evidence type="ECO:0000313" key="16">
    <source>
        <dbReference type="EMBL" id="ORC22571.1"/>
    </source>
</evidence>
<accession>A0A1Y1RRC3</accession>
<name>A0A1Y1RRC3_9MICC</name>
<evidence type="ECO:0000256" key="8">
    <source>
        <dbReference type="ARBA" id="ARBA00023125"/>
    </source>
</evidence>
<dbReference type="CDD" id="cd08971">
    <property type="entry name" value="AcNei2_N"/>
    <property type="match status" value="1"/>
</dbReference>
<dbReference type="PROSITE" id="PS51066">
    <property type="entry name" value="ZF_FPG_2"/>
    <property type="match status" value="1"/>
</dbReference>
<proteinExistence type="inferred from homology"/>
<sequence>MPEGDTVWRQARALHRALAGRTAHATDLRYPHVAGVDLAGHPIHGALARGKHILLRIGEMTVHSHLKMEGIWHVYGQDEAGQRERWRRPAASARAIIQANARTSSGQLIPGSVPLEAVGFDLGLLEVFPTEQEGDRLGYLGPDLLGPHWSVQRAVANLTAQPDRMVGPALLDQRNLAGIGTIYRAETLFLAGLDPRTPVGAVPDLAGVVSIARLLLDANRGRPHRVTRTSAEPLWCYGRGGRPCYRCGNTIVRENLSDSGTGPNRYADGHLIAREEDTDRLSYRCPGCQELLG</sequence>
<dbReference type="PANTHER" id="PTHR42697:SF1">
    <property type="entry name" value="ENDONUCLEASE 8"/>
    <property type="match status" value="1"/>
</dbReference>
<organism evidence="16 17">
    <name type="scientific">Rothia nasimurium</name>
    <dbReference type="NCBI Taxonomy" id="85336"/>
    <lineage>
        <taxon>Bacteria</taxon>
        <taxon>Bacillati</taxon>
        <taxon>Actinomycetota</taxon>
        <taxon>Actinomycetes</taxon>
        <taxon>Micrococcales</taxon>
        <taxon>Micrococcaceae</taxon>
        <taxon>Rothia</taxon>
    </lineage>
</organism>
<keyword evidence="7" id="KW-0862">Zinc</keyword>
<dbReference type="PANTHER" id="PTHR42697">
    <property type="entry name" value="ENDONUCLEASE 8"/>
    <property type="match status" value="1"/>
</dbReference>
<dbReference type="SMART" id="SM00898">
    <property type="entry name" value="Fapy_DNA_glyco"/>
    <property type="match status" value="1"/>
</dbReference>
<evidence type="ECO:0000256" key="7">
    <source>
        <dbReference type="ARBA" id="ARBA00022833"/>
    </source>
</evidence>
<dbReference type="GO" id="GO:0006284">
    <property type="term" value="P:base-excision repair"/>
    <property type="evidence" value="ECO:0007669"/>
    <property type="project" value="InterPro"/>
</dbReference>
<dbReference type="Gene3D" id="1.10.8.50">
    <property type="match status" value="1"/>
</dbReference>
<dbReference type="InterPro" id="IPR035937">
    <property type="entry name" value="FPG_N"/>
</dbReference>
<keyword evidence="9" id="KW-0234">DNA repair</keyword>
<dbReference type="GO" id="GO:0140078">
    <property type="term" value="F:class I DNA-(apurinic or apyrimidinic site) endonuclease activity"/>
    <property type="evidence" value="ECO:0007669"/>
    <property type="project" value="UniProtKB-EC"/>
</dbReference>
<keyword evidence="17" id="KW-1185">Reference proteome</keyword>